<dbReference type="Proteomes" id="UP000094389">
    <property type="component" value="Unassembled WGS sequence"/>
</dbReference>
<evidence type="ECO:0000313" key="1">
    <source>
        <dbReference type="EMBL" id="ODV72925.1"/>
    </source>
</evidence>
<reference evidence="1 2" key="1">
    <citation type="journal article" date="2016" name="Proc. Natl. Acad. Sci. U.S.A.">
        <title>Comparative genomics of biotechnologically important yeasts.</title>
        <authorList>
            <person name="Riley R."/>
            <person name="Haridas S."/>
            <person name="Wolfe K.H."/>
            <person name="Lopes M.R."/>
            <person name="Hittinger C.T."/>
            <person name="Goeker M."/>
            <person name="Salamov A.A."/>
            <person name="Wisecaver J.H."/>
            <person name="Long T.M."/>
            <person name="Calvey C.H."/>
            <person name="Aerts A.L."/>
            <person name="Barry K.W."/>
            <person name="Choi C."/>
            <person name="Clum A."/>
            <person name="Coughlan A.Y."/>
            <person name="Deshpande S."/>
            <person name="Douglass A.P."/>
            <person name="Hanson S.J."/>
            <person name="Klenk H.-P."/>
            <person name="LaButti K.M."/>
            <person name="Lapidus A."/>
            <person name="Lindquist E.A."/>
            <person name="Lipzen A.M."/>
            <person name="Meier-Kolthoff J.P."/>
            <person name="Ohm R.A."/>
            <person name="Otillar R.P."/>
            <person name="Pangilinan J.L."/>
            <person name="Peng Y."/>
            <person name="Rokas A."/>
            <person name="Rosa C.A."/>
            <person name="Scheuner C."/>
            <person name="Sibirny A.A."/>
            <person name="Slot J.C."/>
            <person name="Stielow J.B."/>
            <person name="Sun H."/>
            <person name="Kurtzman C.P."/>
            <person name="Blackwell M."/>
            <person name="Grigoriev I.V."/>
            <person name="Jeffries T.W."/>
        </authorList>
    </citation>
    <scope>NUCLEOTIDE SEQUENCE [LARGE SCALE GENOMIC DNA]</scope>
    <source>
        <strain evidence="2">ATCC 18201 / CBS 1600 / BCRC 20928 / JCM 3617 / NBRC 0987 / NRRL Y-1542</strain>
    </source>
</reference>
<organism evidence="1 2">
    <name type="scientific">Cyberlindnera jadinii (strain ATCC 18201 / CBS 1600 / BCRC 20928 / JCM 3617 / NBRC 0987 / NRRL Y-1542)</name>
    <name type="common">Torula yeast</name>
    <name type="synonym">Candida utilis</name>
    <dbReference type="NCBI Taxonomy" id="983966"/>
    <lineage>
        <taxon>Eukaryota</taxon>
        <taxon>Fungi</taxon>
        <taxon>Dikarya</taxon>
        <taxon>Ascomycota</taxon>
        <taxon>Saccharomycotina</taxon>
        <taxon>Saccharomycetes</taxon>
        <taxon>Phaffomycetales</taxon>
        <taxon>Phaffomycetaceae</taxon>
        <taxon>Cyberlindnera</taxon>
    </lineage>
</organism>
<dbReference type="AlphaFoldDB" id="A0A1E4S0D0"/>
<sequence length="384" mass="42856">MSLQHEQEAQVPYRQEPPLEKHSKAVEWTVEESMLLAQLLVQLLKSKGLKTNIVKTEDIVEMTRSLNMYLNINKFTPVQVKTRRHLFNKLLTPYSILVEADGVTQSGDKAFVNWDSSREPFSGLAARLKGDAFSRLLKRKNNKDLDLLYRSKCFETAPIEMARASSLSTPAYKKTTASVSVGSSCPKAHSDNALSSLKRKIGLNGHEVGLTGISEAPEKKPRYESVEEGNVSDNTRLCTYVSEAESLKEDLPEGFTQSTVRTDPDILSFPHNTSSTAIPEGYSTNVEEGDAAILEQVNQLIDKLMDYVKAKQLEKEQERNNRLAMEFRKMLSLCEDNGYLTTLKVAEIIGKLKTDTAMVQVYSQLTGLSPAVFAHMILTSSLVD</sequence>
<gene>
    <name evidence="1" type="ORF">CYBJADRAFT_168007</name>
</gene>
<proteinExistence type="predicted"/>
<protein>
    <submittedName>
        <fullName evidence="1">Uncharacterized protein</fullName>
    </submittedName>
</protein>
<dbReference type="EMBL" id="KV453932">
    <property type="protein sequence ID" value="ODV72925.1"/>
    <property type="molecule type" value="Genomic_DNA"/>
</dbReference>
<evidence type="ECO:0000313" key="2">
    <source>
        <dbReference type="Proteomes" id="UP000094389"/>
    </source>
</evidence>
<keyword evidence="2" id="KW-1185">Reference proteome</keyword>
<dbReference type="RefSeq" id="XP_020069964.1">
    <property type="nucleotide sequence ID" value="XM_020215174.1"/>
</dbReference>
<dbReference type="GeneID" id="30989570"/>
<name>A0A1E4S0D0_CYBJN</name>
<accession>A0A1E4S0D0</accession>